<evidence type="ECO:0000256" key="2">
    <source>
        <dbReference type="ARBA" id="ARBA00022737"/>
    </source>
</evidence>
<dbReference type="OrthoDB" id="2421129at2759"/>
<keyword evidence="6" id="KW-1185">Reference proteome</keyword>
<dbReference type="PANTHER" id="PTHR22847">
    <property type="entry name" value="WD40 REPEAT PROTEIN"/>
    <property type="match status" value="1"/>
</dbReference>
<proteinExistence type="predicted"/>
<dbReference type="SUPFAM" id="SSF50978">
    <property type="entry name" value="WD40 repeat-like"/>
    <property type="match status" value="1"/>
</dbReference>
<feature type="compositionally biased region" description="Pro residues" evidence="4">
    <location>
        <begin position="191"/>
        <end position="204"/>
    </location>
</feature>
<dbReference type="AlphaFoldDB" id="D8U3U3"/>
<feature type="compositionally biased region" description="Polar residues" evidence="4">
    <location>
        <begin position="207"/>
        <end position="234"/>
    </location>
</feature>
<evidence type="ECO:0000313" key="6">
    <source>
        <dbReference type="Proteomes" id="UP000001058"/>
    </source>
</evidence>
<sequence>MQHLVLVKPSSAHLGVMEPDGGWDVAGPEPVLEASFDGHADWVNDLALIGDLLITCSNDQTVRLWKAGSDNGQHLHTLSYHSDYVTCLAAAPARSLVVSAGLRAEIFLLNIEHVAKDAPGSVYALDLNPTGTVVAAGTSEALVRLLDPRIGKKITKLRGHQARECKGEWVGGADPEPTSQAKAGTGDSQLLPPPPPPPPPPPGYPVSGQSFLTNQPTNHILTTSPRNQLPNQPTNKQDTVRALLLNGDGTMLLSGASDGTIKLWDIGMQRCVQAGMQVTSHMAYSSTPITLSYKQYAHIRIFHTGIHL</sequence>
<dbReference type="eggNOG" id="KOG0308">
    <property type="taxonomic scope" value="Eukaryota"/>
</dbReference>
<dbReference type="KEGG" id="vcn:VOLCADRAFT_94069"/>
<dbReference type="RefSeq" id="XP_002953278.1">
    <property type="nucleotide sequence ID" value="XM_002953232.1"/>
</dbReference>
<organism evidence="6">
    <name type="scientific">Volvox carteri f. nagariensis</name>
    <dbReference type="NCBI Taxonomy" id="3068"/>
    <lineage>
        <taxon>Eukaryota</taxon>
        <taxon>Viridiplantae</taxon>
        <taxon>Chlorophyta</taxon>
        <taxon>core chlorophytes</taxon>
        <taxon>Chlorophyceae</taxon>
        <taxon>CS clade</taxon>
        <taxon>Chlamydomonadales</taxon>
        <taxon>Volvocaceae</taxon>
        <taxon>Volvox</taxon>
    </lineage>
</organism>
<keyword evidence="1 3" id="KW-0853">WD repeat</keyword>
<dbReference type="Proteomes" id="UP000001058">
    <property type="component" value="Unassembled WGS sequence"/>
</dbReference>
<dbReference type="Pfam" id="PF00400">
    <property type="entry name" value="WD40"/>
    <property type="match status" value="3"/>
</dbReference>
<reference evidence="5 6" key="1">
    <citation type="journal article" date="2010" name="Science">
        <title>Genomic analysis of organismal complexity in the multicellular green alga Volvox carteri.</title>
        <authorList>
            <person name="Prochnik S.E."/>
            <person name="Umen J."/>
            <person name="Nedelcu A.M."/>
            <person name="Hallmann A."/>
            <person name="Miller S.M."/>
            <person name="Nishii I."/>
            <person name="Ferris P."/>
            <person name="Kuo A."/>
            <person name="Mitros T."/>
            <person name="Fritz-Laylin L.K."/>
            <person name="Hellsten U."/>
            <person name="Chapman J."/>
            <person name="Simakov O."/>
            <person name="Rensing S.A."/>
            <person name="Terry A."/>
            <person name="Pangilinan J."/>
            <person name="Kapitonov V."/>
            <person name="Jurka J."/>
            <person name="Salamov A."/>
            <person name="Shapiro H."/>
            <person name="Schmutz J."/>
            <person name="Grimwood J."/>
            <person name="Lindquist E."/>
            <person name="Lucas S."/>
            <person name="Grigoriev I.V."/>
            <person name="Schmitt R."/>
            <person name="Kirk D."/>
            <person name="Rokhsar D.S."/>
        </authorList>
    </citation>
    <scope>NUCLEOTIDE SEQUENCE [LARGE SCALE GENOMIC DNA]</scope>
    <source>
        <strain evidence="6">f. Nagariensis / Eve</strain>
    </source>
</reference>
<dbReference type="PANTHER" id="PTHR22847:SF637">
    <property type="entry name" value="WD REPEAT DOMAIN 5B"/>
    <property type="match status" value="1"/>
</dbReference>
<dbReference type="PROSITE" id="PS50294">
    <property type="entry name" value="WD_REPEATS_REGION"/>
    <property type="match status" value="2"/>
</dbReference>
<dbReference type="InterPro" id="IPR019775">
    <property type="entry name" value="WD40_repeat_CS"/>
</dbReference>
<dbReference type="InterPro" id="IPR036322">
    <property type="entry name" value="WD40_repeat_dom_sf"/>
</dbReference>
<gene>
    <name evidence="5" type="ORF">VOLCADRAFT_94069</name>
</gene>
<evidence type="ECO:0000313" key="5">
    <source>
        <dbReference type="EMBL" id="EFJ45588.1"/>
    </source>
</evidence>
<feature type="repeat" description="WD" evidence="3">
    <location>
        <begin position="36"/>
        <end position="66"/>
    </location>
</feature>
<dbReference type="InterPro" id="IPR001680">
    <property type="entry name" value="WD40_rpt"/>
</dbReference>
<dbReference type="Gene3D" id="2.130.10.10">
    <property type="entry name" value="YVTN repeat-like/Quinoprotein amine dehydrogenase"/>
    <property type="match status" value="2"/>
</dbReference>
<feature type="repeat" description="WD" evidence="3">
    <location>
        <begin position="233"/>
        <end position="274"/>
    </location>
</feature>
<protein>
    <submittedName>
        <fullName evidence="5">Uncharacterized protein</fullName>
    </submittedName>
</protein>
<dbReference type="GeneID" id="9622296"/>
<dbReference type="PROSITE" id="PS00678">
    <property type="entry name" value="WD_REPEATS_1"/>
    <property type="match status" value="1"/>
</dbReference>
<accession>D8U3U3</accession>
<dbReference type="InParanoid" id="D8U3U3"/>
<evidence type="ECO:0000256" key="3">
    <source>
        <dbReference type="PROSITE-ProRule" id="PRU00221"/>
    </source>
</evidence>
<evidence type="ECO:0000256" key="4">
    <source>
        <dbReference type="SAM" id="MobiDB-lite"/>
    </source>
</evidence>
<evidence type="ECO:0000256" key="1">
    <source>
        <dbReference type="ARBA" id="ARBA00022574"/>
    </source>
</evidence>
<feature type="compositionally biased region" description="Polar residues" evidence="4">
    <location>
        <begin position="177"/>
        <end position="188"/>
    </location>
</feature>
<keyword evidence="2" id="KW-0677">Repeat</keyword>
<name>D8U3U3_VOLCA</name>
<dbReference type="EMBL" id="GL378356">
    <property type="protein sequence ID" value="EFJ45588.1"/>
    <property type="molecule type" value="Genomic_DNA"/>
</dbReference>
<feature type="region of interest" description="Disordered" evidence="4">
    <location>
        <begin position="165"/>
        <end position="234"/>
    </location>
</feature>
<dbReference type="PROSITE" id="PS50082">
    <property type="entry name" value="WD_REPEATS_2"/>
    <property type="match status" value="2"/>
</dbReference>
<dbReference type="InterPro" id="IPR015943">
    <property type="entry name" value="WD40/YVTN_repeat-like_dom_sf"/>
</dbReference>
<dbReference type="GO" id="GO:1990234">
    <property type="term" value="C:transferase complex"/>
    <property type="evidence" value="ECO:0007669"/>
    <property type="project" value="UniProtKB-ARBA"/>
</dbReference>
<dbReference type="STRING" id="3068.D8U3U3"/>
<dbReference type="SMART" id="SM00320">
    <property type="entry name" value="WD40"/>
    <property type="match status" value="4"/>
</dbReference>